<evidence type="ECO:0000313" key="1">
    <source>
        <dbReference type="EMBL" id="GFZ16680.1"/>
    </source>
</evidence>
<dbReference type="Proteomes" id="UP000585474">
    <property type="component" value="Unassembled WGS sequence"/>
</dbReference>
<dbReference type="EMBL" id="BJWL01000025">
    <property type="protein sequence ID" value="GFZ16680.1"/>
    <property type="molecule type" value="Genomic_DNA"/>
</dbReference>
<proteinExistence type="predicted"/>
<reference evidence="1 2" key="1">
    <citation type="submission" date="2019-07" db="EMBL/GenBank/DDBJ databases">
        <title>De Novo Assembly of kiwifruit Actinidia rufa.</title>
        <authorList>
            <person name="Sugita-Konishi S."/>
            <person name="Sato K."/>
            <person name="Mori E."/>
            <person name="Abe Y."/>
            <person name="Kisaki G."/>
            <person name="Hamano K."/>
            <person name="Suezawa K."/>
            <person name="Otani M."/>
            <person name="Fukuda T."/>
            <person name="Manabe T."/>
            <person name="Gomi K."/>
            <person name="Tabuchi M."/>
            <person name="Akimitsu K."/>
            <person name="Kataoka I."/>
        </authorList>
    </citation>
    <scope>NUCLEOTIDE SEQUENCE [LARGE SCALE GENOMIC DNA]</scope>
    <source>
        <strain evidence="2">cv. Fuchu</strain>
    </source>
</reference>
<organism evidence="1 2">
    <name type="scientific">Actinidia rufa</name>
    <dbReference type="NCBI Taxonomy" id="165716"/>
    <lineage>
        <taxon>Eukaryota</taxon>
        <taxon>Viridiplantae</taxon>
        <taxon>Streptophyta</taxon>
        <taxon>Embryophyta</taxon>
        <taxon>Tracheophyta</taxon>
        <taxon>Spermatophyta</taxon>
        <taxon>Magnoliopsida</taxon>
        <taxon>eudicotyledons</taxon>
        <taxon>Gunneridae</taxon>
        <taxon>Pentapetalae</taxon>
        <taxon>asterids</taxon>
        <taxon>Ericales</taxon>
        <taxon>Actinidiaceae</taxon>
        <taxon>Actinidia</taxon>
    </lineage>
</organism>
<accession>A0A7J0H0Q4</accession>
<sequence>MRRSRCTPHRSGCFSPTLRRRVRASLCLAPQGAEACSSNNTGVM</sequence>
<gene>
    <name evidence="1" type="ORF">Acr_25g0010890</name>
</gene>
<protein>
    <submittedName>
        <fullName evidence="1">Uncharacterized protein</fullName>
    </submittedName>
</protein>
<name>A0A7J0H0Q4_9ERIC</name>
<comment type="caution">
    <text evidence="1">The sequence shown here is derived from an EMBL/GenBank/DDBJ whole genome shotgun (WGS) entry which is preliminary data.</text>
</comment>
<dbReference type="AlphaFoldDB" id="A0A7J0H0Q4"/>
<keyword evidence="2" id="KW-1185">Reference proteome</keyword>
<evidence type="ECO:0000313" key="2">
    <source>
        <dbReference type="Proteomes" id="UP000585474"/>
    </source>
</evidence>